<evidence type="ECO:0000313" key="3">
    <source>
        <dbReference type="WBParaSite" id="PgR043_g072_t01"/>
    </source>
</evidence>
<dbReference type="Proteomes" id="UP000887569">
    <property type="component" value="Unplaced"/>
</dbReference>
<feature type="compositionally biased region" description="Polar residues" evidence="1">
    <location>
        <begin position="71"/>
        <end position="80"/>
    </location>
</feature>
<organism evidence="2 3">
    <name type="scientific">Parascaris univalens</name>
    <name type="common">Nematode worm</name>
    <dbReference type="NCBI Taxonomy" id="6257"/>
    <lineage>
        <taxon>Eukaryota</taxon>
        <taxon>Metazoa</taxon>
        <taxon>Ecdysozoa</taxon>
        <taxon>Nematoda</taxon>
        <taxon>Chromadorea</taxon>
        <taxon>Rhabditida</taxon>
        <taxon>Spirurina</taxon>
        <taxon>Ascaridomorpha</taxon>
        <taxon>Ascaridoidea</taxon>
        <taxon>Ascarididae</taxon>
        <taxon>Parascaris</taxon>
    </lineage>
</organism>
<protein>
    <submittedName>
        <fullName evidence="3">PEHE domain-containing protein</fullName>
    </submittedName>
</protein>
<accession>A0A915BJW6</accession>
<evidence type="ECO:0000256" key="1">
    <source>
        <dbReference type="SAM" id="MobiDB-lite"/>
    </source>
</evidence>
<dbReference type="Gene3D" id="6.10.250.3170">
    <property type="match status" value="1"/>
</dbReference>
<name>A0A915BJW6_PARUN</name>
<feature type="region of interest" description="Disordered" evidence="1">
    <location>
        <begin position="71"/>
        <end position="102"/>
    </location>
</feature>
<reference evidence="3" key="1">
    <citation type="submission" date="2022-11" db="UniProtKB">
        <authorList>
            <consortium name="WormBaseParasite"/>
        </authorList>
    </citation>
    <scope>IDENTIFICATION</scope>
</reference>
<proteinExistence type="predicted"/>
<dbReference type="AlphaFoldDB" id="A0A915BJW6"/>
<sequence length="195" mass="22563">MGKPLRVSVSLSSLNSENRICTRSSTASVHLPGKMKYDDLKPPVCMNNKKAISRTPMIGKTNLVISASSNLHHPQQQQPLATVKVEDSQKKQQSAQETRGSERLEIPAFKKVGRMEPLRSTPRLNDEVCTDEAYLKRHEKYERQEKSIKRRDRIWQREEQYRLHLMKISTDEDPPPPKVQVVEVVSRMSKCRRHH</sequence>
<keyword evidence="2" id="KW-1185">Reference proteome</keyword>
<dbReference type="WBParaSite" id="PgR043_g072_t01">
    <property type="protein sequence ID" value="PgR043_g072_t01"/>
    <property type="gene ID" value="PgR043_g072"/>
</dbReference>
<evidence type="ECO:0000313" key="2">
    <source>
        <dbReference type="Proteomes" id="UP000887569"/>
    </source>
</evidence>